<dbReference type="SUPFAM" id="SSF54197">
    <property type="entry name" value="HIT-like"/>
    <property type="match status" value="1"/>
</dbReference>
<dbReference type="PROSITE" id="PS51084">
    <property type="entry name" value="HIT_2"/>
    <property type="match status" value="1"/>
</dbReference>
<feature type="active site" description="Tele-AMP-histidine intermediate" evidence="2">
    <location>
        <position position="119"/>
    </location>
</feature>
<evidence type="ECO:0000256" key="2">
    <source>
        <dbReference type="PIRSR" id="PIRSR639383-1"/>
    </source>
</evidence>
<dbReference type="InterPro" id="IPR011146">
    <property type="entry name" value="HIT-like"/>
</dbReference>
<evidence type="ECO:0000313" key="7">
    <source>
        <dbReference type="Proteomes" id="UP000052008"/>
    </source>
</evidence>
<dbReference type="Proteomes" id="UP000052008">
    <property type="component" value="Unassembled WGS sequence"/>
</dbReference>
<dbReference type="GO" id="GO:0016787">
    <property type="term" value="F:hydrolase activity"/>
    <property type="evidence" value="ECO:0007669"/>
    <property type="project" value="UniProtKB-KW"/>
</dbReference>
<dbReference type="PANTHER" id="PTHR42997:SF1">
    <property type="entry name" value="AP-4-A PHOSPHORYLASE"/>
    <property type="match status" value="1"/>
</dbReference>
<feature type="domain" description="HIT" evidence="5">
    <location>
        <begin position="22"/>
        <end position="132"/>
    </location>
</feature>
<dbReference type="AlphaFoldDB" id="A0A0S7WSR7"/>
<dbReference type="Gene3D" id="3.30.428.10">
    <property type="entry name" value="HIT-like"/>
    <property type="match status" value="1"/>
</dbReference>
<gene>
    <name evidence="6" type="ORF">AMJ39_05525</name>
</gene>
<feature type="short sequence motif" description="Histidine triad motif" evidence="4">
    <location>
        <begin position="117"/>
        <end position="121"/>
    </location>
</feature>
<evidence type="ECO:0000259" key="5">
    <source>
        <dbReference type="PROSITE" id="PS51084"/>
    </source>
</evidence>
<dbReference type="PATRIC" id="fig|1703770.3.peg.601"/>
<dbReference type="InterPro" id="IPR036265">
    <property type="entry name" value="HIT-like_sf"/>
</dbReference>
<dbReference type="CDD" id="cd01275">
    <property type="entry name" value="FHIT"/>
    <property type="match status" value="1"/>
</dbReference>
<name>A0A0S7WSR7_UNCT6</name>
<reference evidence="6 7" key="1">
    <citation type="journal article" date="2015" name="Microbiome">
        <title>Genomic resolution of linkages in carbon, nitrogen, and sulfur cycling among widespread estuary sediment bacteria.</title>
        <authorList>
            <person name="Baker B.J."/>
            <person name="Lazar C.S."/>
            <person name="Teske A.P."/>
            <person name="Dick G.J."/>
        </authorList>
    </citation>
    <scope>NUCLEOTIDE SEQUENCE [LARGE SCALE GENOMIC DNA]</scope>
    <source>
        <strain evidence="6">DG_24</strain>
    </source>
</reference>
<evidence type="ECO:0000256" key="1">
    <source>
        <dbReference type="ARBA" id="ARBA00022741"/>
    </source>
</evidence>
<evidence type="ECO:0000256" key="4">
    <source>
        <dbReference type="PROSITE-ProRule" id="PRU00464"/>
    </source>
</evidence>
<organism evidence="6 7">
    <name type="scientific">candidate division TA06 bacterium DG_24</name>
    <dbReference type="NCBI Taxonomy" id="1703770"/>
    <lineage>
        <taxon>Bacteria</taxon>
        <taxon>Bacteria division TA06</taxon>
    </lineage>
</organism>
<evidence type="ECO:0000256" key="3">
    <source>
        <dbReference type="PIRSR" id="PIRSR639383-2"/>
    </source>
</evidence>
<protein>
    <submittedName>
        <fullName evidence="6">HIT family hydrolase</fullName>
    </submittedName>
</protein>
<dbReference type="Pfam" id="PF01230">
    <property type="entry name" value="HIT"/>
    <property type="match status" value="1"/>
</dbReference>
<dbReference type="GO" id="GO:0000166">
    <property type="term" value="F:nucleotide binding"/>
    <property type="evidence" value="ECO:0007669"/>
    <property type="project" value="UniProtKB-KW"/>
</dbReference>
<accession>A0A0S7WSR7</accession>
<proteinExistence type="predicted"/>
<feature type="binding site" evidence="3">
    <location>
        <position position="121"/>
    </location>
    <ligand>
        <name>substrate</name>
    </ligand>
</feature>
<sequence>MKKLWAPWRLEGILESMGKECIFCGLPRQNNDEENFIIWRGELTFVMLNRFPYNNGHLMVAPFRHEPDIEGLTDEEWLEMFRATTTSLGALKEALGPDGFNVGINVGSSAGAGFPGHVHVHIVPRWTGDTSFMPILADTKVLSESLADNYRRLRPFFSPPARSSES</sequence>
<evidence type="ECO:0000313" key="6">
    <source>
        <dbReference type="EMBL" id="KPJ53188.1"/>
    </source>
</evidence>
<dbReference type="STRING" id="1703770.AMJ39_05525"/>
<feature type="binding site" evidence="3">
    <location>
        <position position="49"/>
    </location>
    <ligand>
        <name>substrate</name>
    </ligand>
</feature>
<dbReference type="PANTHER" id="PTHR42997">
    <property type="entry name" value="HIT FAMILY HYDROLASE"/>
    <property type="match status" value="1"/>
</dbReference>
<dbReference type="EMBL" id="LIZS01000027">
    <property type="protein sequence ID" value="KPJ53188.1"/>
    <property type="molecule type" value="Genomic_DNA"/>
</dbReference>
<comment type="caution">
    <text evidence="6">The sequence shown here is derived from an EMBL/GenBank/DDBJ whole genome shotgun (WGS) entry which is preliminary data.</text>
</comment>
<dbReference type="InterPro" id="IPR039383">
    <property type="entry name" value="FHIT"/>
</dbReference>
<dbReference type="InterPro" id="IPR052908">
    <property type="entry name" value="AP-4-A_phosphorylase"/>
</dbReference>
<keyword evidence="1" id="KW-0547">Nucleotide-binding</keyword>
<keyword evidence="6" id="KW-0378">Hydrolase</keyword>